<keyword evidence="2 5" id="KW-0812">Transmembrane</keyword>
<keyword evidence="6" id="KW-0175">Coiled coil</keyword>
<evidence type="ECO:0000256" key="1">
    <source>
        <dbReference type="ARBA" id="ARBA00022475"/>
    </source>
</evidence>
<feature type="transmembrane region" description="Helical" evidence="5">
    <location>
        <begin position="34"/>
        <end position="57"/>
    </location>
</feature>
<dbReference type="InterPro" id="IPR022853">
    <property type="entry name" value="FloA"/>
</dbReference>
<comment type="subcellular location">
    <subcellularLocation>
        <location evidence="5">Cell membrane</location>
        <topology evidence="5">Single-pass membrane protein</topology>
    </subcellularLocation>
    <subcellularLocation>
        <location evidence="5">Membrane raft</location>
        <topology evidence="5">Single-pass membrane protein</topology>
    </subcellularLocation>
</comment>
<protein>
    <recommendedName>
        <fullName evidence="5">Flotillin-like protein FloA</fullName>
    </recommendedName>
</protein>
<proteinExistence type="inferred from homology"/>
<keyword evidence="1 5" id="KW-1003">Cell membrane</keyword>
<accession>A0A934RE62</accession>
<keyword evidence="3 5" id="KW-1133">Transmembrane helix</keyword>
<evidence type="ECO:0000256" key="2">
    <source>
        <dbReference type="ARBA" id="ARBA00022692"/>
    </source>
</evidence>
<evidence type="ECO:0000256" key="6">
    <source>
        <dbReference type="SAM" id="Coils"/>
    </source>
</evidence>
<comment type="similarity">
    <text evidence="5">Belongs to the flotillin-like FloA family.</text>
</comment>
<comment type="function">
    <text evidence="5">Found in functional membrane microdomains (FMM) that may be equivalent to eukaryotic membrane rafts FMMs are highly dynamic and increase in number as cells age. Flotillins are thought to be important factors in membrane fluidity.</text>
</comment>
<evidence type="ECO:0000256" key="4">
    <source>
        <dbReference type="ARBA" id="ARBA00023136"/>
    </source>
</evidence>
<organism evidence="7 8">
    <name type="scientific">Haloferula rosea</name>
    <dbReference type="NCBI Taxonomy" id="490093"/>
    <lineage>
        <taxon>Bacteria</taxon>
        <taxon>Pseudomonadati</taxon>
        <taxon>Verrucomicrobiota</taxon>
        <taxon>Verrucomicrobiia</taxon>
        <taxon>Verrucomicrobiales</taxon>
        <taxon>Verrucomicrobiaceae</taxon>
        <taxon>Haloferula</taxon>
    </lineage>
</organism>
<dbReference type="EMBL" id="JAENII010000009">
    <property type="protein sequence ID" value="MBK1827892.1"/>
    <property type="molecule type" value="Genomic_DNA"/>
</dbReference>
<comment type="caution">
    <text evidence="7">The sequence shown here is derived from an EMBL/GenBank/DDBJ whole genome shotgun (WGS) entry which is preliminary data.</text>
</comment>
<evidence type="ECO:0000313" key="8">
    <source>
        <dbReference type="Proteomes" id="UP000658278"/>
    </source>
</evidence>
<keyword evidence="4 5" id="KW-0472">Membrane</keyword>
<reference evidence="7" key="1">
    <citation type="submission" date="2021-01" db="EMBL/GenBank/DDBJ databases">
        <title>Modified the classification status of verrucomicrobia.</title>
        <authorList>
            <person name="Feng X."/>
        </authorList>
    </citation>
    <scope>NUCLEOTIDE SEQUENCE</scope>
    <source>
        <strain evidence="7">KCTC 22201</strain>
    </source>
</reference>
<sequence>MGFPARGNSSNLWTSRDGEEGYSGVVNTLAAIEWSFIFLIVGLIILVVAGLVIAMFFKTWLRAKLSNAPVSWGSLIGMLLRKVPFGRIVDARITAVKAGLPLTAEQLEAHYLAGGDVENVVLALVAADKARLELPFDRACAIDLAVKGTTKTVLEAVRTSINPKVIECPNPETSGVNKITAVAKDGIAVNVRARVTVRTALDSFIGGATEETVIARVGEGIVTSVGSAESYKAVLENPDSISKLVLSKGVDSSTAFEILSIDIADVDVADNVGARLQTEQAEADKRVAQAKAEMRRAAAVAVEQEMSARTQEMRAKVVEAEAQVPQAIAEAFRAGNLGVMDYTKYKNIMADTDMRSSIATDEDGSGPENQSL</sequence>
<dbReference type="Proteomes" id="UP000658278">
    <property type="component" value="Unassembled WGS sequence"/>
</dbReference>
<evidence type="ECO:0000256" key="3">
    <source>
        <dbReference type="ARBA" id="ARBA00022989"/>
    </source>
</evidence>
<dbReference type="AlphaFoldDB" id="A0A934RE62"/>
<gene>
    <name evidence="5 7" type="primary">floA</name>
    <name evidence="7" type="ORF">JIN81_12745</name>
</gene>
<comment type="caution">
    <text evidence="5">Lacks conserved residue(s) required for the propagation of feature annotation.</text>
</comment>
<comment type="subunit">
    <text evidence="5">Homooligomerizes.</text>
</comment>
<dbReference type="Pfam" id="PF12127">
    <property type="entry name" value="FloA"/>
    <property type="match status" value="1"/>
</dbReference>
<name>A0A934RE62_9BACT</name>
<dbReference type="NCBIfam" id="NF010186">
    <property type="entry name" value="PRK13665.1"/>
    <property type="match status" value="1"/>
</dbReference>
<dbReference type="GO" id="GO:0045121">
    <property type="term" value="C:membrane raft"/>
    <property type="evidence" value="ECO:0007669"/>
    <property type="project" value="UniProtKB-SubCell"/>
</dbReference>
<evidence type="ECO:0000256" key="5">
    <source>
        <dbReference type="HAMAP-Rule" id="MF_01562"/>
    </source>
</evidence>
<dbReference type="GO" id="GO:0005886">
    <property type="term" value="C:plasma membrane"/>
    <property type="evidence" value="ECO:0007669"/>
    <property type="project" value="UniProtKB-SubCell"/>
</dbReference>
<evidence type="ECO:0000313" key="7">
    <source>
        <dbReference type="EMBL" id="MBK1827892.1"/>
    </source>
</evidence>
<keyword evidence="8" id="KW-1185">Reference proteome</keyword>
<dbReference type="HAMAP" id="MF_01562">
    <property type="entry name" value="FloA"/>
    <property type="match status" value="1"/>
</dbReference>
<feature type="coiled-coil region" evidence="6">
    <location>
        <begin position="273"/>
        <end position="323"/>
    </location>
</feature>